<organism evidence="2 3">
    <name type="scientific">Ancylostoma ceylanicum</name>
    <dbReference type="NCBI Taxonomy" id="53326"/>
    <lineage>
        <taxon>Eukaryota</taxon>
        <taxon>Metazoa</taxon>
        <taxon>Ecdysozoa</taxon>
        <taxon>Nematoda</taxon>
        <taxon>Chromadorea</taxon>
        <taxon>Rhabditida</taxon>
        <taxon>Rhabditina</taxon>
        <taxon>Rhabditomorpha</taxon>
        <taxon>Strongyloidea</taxon>
        <taxon>Ancylostomatidae</taxon>
        <taxon>Ancylostomatinae</taxon>
        <taxon>Ancylostoma</taxon>
    </lineage>
</organism>
<feature type="compositionally biased region" description="Basic and acidic residues" evidence="1">
    <location>
        <begin position="53"/>
        <end position="63"/>
    </location>
</feature>
<dbReference type="Proteomes" id="UP000024635">
    <property type="component" value="Unassembled WGS sequence"/>
</dbReference>
<protein>
    <submittedName>
        <fullName evidence="2">Uncharacterized protein</fullName>
    </submittedName>
</protein>
<evidence type="ECO:0000313" key="2">
    <source>
        <dbReference type="EMBL" id="EYB95422.1"/>
    </source>
</evidence>
<gene>
    <name evidence="2" type="primary">Acey_s0160.g3346</name>
    <name evidence="2" type="ORF">Y032_0160g3346</name>
</gene>
<evidence type="ECO:0000256" key="1">
    <source>
        <dbReference type="SAM" id="MobiDB-lite"/>
    </source>
</evidence>
<proteinExistence type="predicted"/>
<feature type="region of interest" description="Disordered" evidence="1">
    <location>
        <begin position="39"/>
        <end position="69"/>
    </location>
</feature>
<dbReference type="AlphaFoldDB" id="A0A016SYC0"/>
<name>A0A016SYC0_9BILA</name>
<keyword evidence="3" id="KW-1185">Reference proteome</keyword>
<sequence length="69" mass="7695">MTIVTSKNSSVVSDILKACLMCKLFFKIGKVTMSIRHEKDGVGSHSTDQNAQLKEDNKKEKKAVSLHLF</sequence>
<reference evidence="3" key="1">
    <citation type="journal article" date="2015" name="Nat. Genet.">
        <title>The genome and transcriptome of the zoonotic hookworm Ancylostoma ceylanicum identify infection-specific gene families.</title>
        <authorList>
            <person name="Schwarz E.M."/>
            <person name="Hu Y."/>
            <person name="Antoshechkin I."/>
            <person name="Miller M.M."/>
            <person name="Sternberg P.W."/>
            <person name="Aroian R.V."/>
        </authorList>
    </citation>
    <scope>NUCLEOTIDE SEQUENCE</scope>
    <source>
        <strain evidence="3">HY135</strain>
    </source>
</reference>
<dbReference type="EMBL" id="JARK01001496">
    <property type="protein sequence ID" value="EYB95422.1"/>
    <property type="molecule type" value="Genomic_DNA"/>
</dbReference>
<accession>A0A016SYC0</accession>
<comment type="caution">
    <text evidence="2">The sequence shown here is derived from an EMBL/GenBank/DDBJ whole genome shotgun (WGS) entry which is preliminary data.</text>
</comment>
<evidence type="ECO:0000313" key="3">
    <source>
        <dbReference type="Proteomes" id="UP000024635"/>
    </source>
</evidence>